<keyword evidence="1" id="KW-0812">Transmembrane</keyword>
<accession>A0A955I8Y6</accession>
<organism evidence="2 3">
    <name type="scientific">Candidatus Dojkabacteria bacterium</name>
    <dbReference type="NCBI Taxonomy" id="2099670"/>
    <lineage>
        <taxon>Bacteria</taxon>
        <taxon>Candidatus Dojkabacteria</taxon>
    </lineage>
</organism>
<sequence>MIDERFAILGALLSFLGIVVYIIDTAKGTTKPNRVTWFLWSLVPFIGFVAQTKEGVGLGSALTFVSGFGPFLVLIASLLNKKSYWDLKRFDLVCGGIALIGVVLWYLTQDANWAILFSITADGFAAMPTVLKSFKNPETESYLAYLGGLLGALLTLFTIKEWEFANYSFPLYILLICTTLTILIRFRVGPKYFIKSS</sequence>
<dbReference type="AlphaFoldDB" id="A0A955I8Y6"/>
<feature type="transmembrane region" description="Helical" evidence="1">
    <location>
        <begin position="90"/>
        <end position="107"/>
    </location>
</feature>
<reference evidence="2" key="2">
    <citation type="journal article" date="2021" name="Microbiome">
        <title>Successional dynamics and alternative stable states in a saline activated sludge microbial community over 9 years.</title>
        <authorList>
            <person name="Wang Y."/>
            <person name="Ye J."/>
            <person name="Ju F."/>
            <person name="Liu L."/>
            <person name="Boyd J.A."/>
            <person name="Deng Y."/>
            <person name="Parks D.H."/>
            <person name="Jiang X."/>
            <person name="Yin X."/>
            <person name="Woodcroft B.J."/>
            <person name="Tyson G.W."/>
            <person name="Hugenholtz P."/>
            <person name="Polz M.F."/>
            <person name="Zhang T."/>
        </authorList>
    </citation>
    <scope>NUCLEOTIDE SEQUENCE</scope>
    <source>
        <strain evidence="2">HKST-UBA15</strain>
    </source>
</reference>
<feature type="transmembrane region" description="Helical" evidence="1">
    <location>
        <begin position="113"/>
        <end position="130"/>
    </location>
</feature>
<keyword evidence="1" id="KW-0472">Membrane</keyword>
<comment type="caution">
    <text evidence="2">The sequence shown here is derived from an EMBL/GenBank/DDBJ whole genome shotgun (WGS) entry which is preliminary data.</text>
</comment>
<proteinExistence type="predicted"/>
<feature type="transmembrane region" description="Helical" evidence="1">
    <location>
        <begin position="6"/>
        <end position="23"/>
    </location>
</feature>
<feature type="transmembrane region" description="Helical" evidence="1">
    <location>
        <begin position="142"/>
        <end position="159"/>
    </location>
</feature>
<name>A0A955I8Y6_9BACT</name>
<evidence type="ECO:0000313" key="3">
    <source>
        <dbReference type="Proteomes" id="UP000745577"/>
    </source>
</evidence>
<feature type="transmembrane region" description="Helical" evidence="1">
    <location>
        <begin position="35"/>
        <end position="52"/>
    </location>
</feature>
<protein>
    <submittedName>
        <fullName evidence="2">Uncharacterized protein</fullName>
    </submittedName>
</protein>
<feature type="transmembrane region" description="Helical" evidence="1">
    <location>
        <begin position="58"/>
        <end position="78"/>
    </location>
</feature>
<reference evidence="2" key="1">
    <citation type="submission" date="2020-04" db="EMBL/GenBank/DDBJ databases">
        <authorList>
            <person name="Zhang T."/>
        </authorList>
    </citation>
    <scope>NUCLEOTIDE SEQUENCE</scope>
    <source>
        <strain evidence="2">HKST-UBA15</strain>
    </source>
</reference>
<keyword evidence="1" id="KW-1133">Transmembrane helix</keyword>
<evidence type="ECO:0000256" key="1">
    <source>
        <dbReference type="SAM" id="Phobius"/>
    </source>
</evidence>
<dbReference type="Proteomes" id="UP000745577">
    <property type="component" value="Unassembled WGS sequence"/>
</dbReference>
<feature type="transmembrane region" description="Helical" evidence="1">
    <location>
        <begin position="171"/>
        <end position="188"/>
    </location>
</feature>
<dbReference type="EMBL" id="JAGQLL010000024">
    <property type="protein sequence ID" value="MCA9380001.1"/>
    <property type="molecule type" value="Genomic_DNA"/>
</dbReference>
<evidence type="ECO:0000313" key="2">
    <source>
        <dbReference type="EMBL" id="MCA9380001.1"/>
    </source>
</evidence>
<gene>
    <name evidence="2" type="ORF">KC675_02360</name>
</gene>